<comment type="caution">
    <text evidence="1">The sequence shown here is derived from an EMBL/GenBank/DDBJ whole genome shotgun (WGS) entry which is preliminary data.</text>
</comment>
<dbReference type="Proteomes" id="UP001500782">
    <property type="component" value="Unassembled WGS sequence"/>
</dbReference>
<reference evidence="1 2" key="1">
    <citation type="journal article" date="2019" name="Int. J. Syst. Evol. Microbiol.">
        <title>The Global Catalogue of Microorganisms (GCM) 10K type strain sequencing project: providing services to taxonomists for standard genome sequencing and annotation.</title>
        <authorList>
            <consortium name="The Broad Institute Genomics Platform"/>
            <consortium name="The Broad Institute Genome Sequencing Center for Infectious Disease"/>
            <person name="Wu L."/>
            <person name="Ma J."/>
        </authorList>
    </citation>
    <scope>NUCLEOTIDE SEQUENCE [LARGE SCALE GENOMIC DNA]</scope>
    <source>
        <strain evidence="1 2">JCM 9731</strain>
    </source>
</reference>
<dbReference type="EMBL" id="BAAADJ010000023">
    <property type="protein sequence ID" value="GAA0334043.1"/>
    <property type="molecule type" value="Genomic_DNA"/>
</dbReference>
<name>A0ABN0WDV0_9BACI</name>
<protein>
    <submittedName>
        <fullName evidence="1">Uncharacterized protein</fullName>
    </submittedName>
</protein>
<gene>
    <name evidence="1" type="ORF">GCM10008967_26010</name>
</gene>
<evidence type="ECO:0000313" key="2">
    <source>
        <dbReference type="Proteomes" id="UP001500782"/>
    </source>
</evidence>
<organism evidence="1 2">
    <name type="scientific">Bacillus carboniphilus</name>
    <dbReference type="NCBI Taxonomy" id="86663"/>
    <lineage>
        <taxon>Bacteria</taxon>
        <taxon>Bacillati</taxon>
        <taxon>Bacillota</taxon>
        <taxon>Bacilli</taxon>
        <taxon>Bacillales</taxon>
        <taxon>Bacillaceae</taxon>
        <taxon>Bacillus</taxon>
    </lineage>
</organism>
<proteinExistence type="predicted"/>
<sequence length="96" mass="10804">MPLAKSRLDELWPLISVTGAQLEWAVREPPLANRMLVTKALPQDVAFLAFVPLSLLRGLPCPFLPQDMKGYGSMYFAREKCAAFYEDSSTFHSNQL</sequence>
<keyword evidence="2" id="KW-1185">Reference proteome</keyword>
<evidence type="ECO:0000313" key="1">
    <source>
        <dbReference type="EMBL" id="GAA0334043.1"/>
    </source>
</evidence>
<accession>A0ABN0WDV0</accession>